<organism evidence="2 3">
    <name type="scientific">Phlyctema vagabunda</name>
    <dbReference type="NCBI Taxonomy" id="108571"/>
    <lineage>
        <taxon>Eukaryota</taxon>
        <taxon>Fungi</taxon>
        <taxon>Dikarya</taxon>
        <taxon>Ascomycota</taxon>
        <taxon>Pezizomycotina</taxon>
        <taxon>Leotiomycetes</taxon>
        <taxon>Helotiales</taxon>
        <taxon>Dermateaceae</taxon>
        <taxon>Phlyctema</taxon>
    </lineage>
</organism>
<evidence type="ECO:0000313" key="3">
    <source>
        <dbReference type="Proteomes" id="UP001629113"/>
    </source>
</evidence>
<gene>
    <name evidence="2" type="ORF">PVAG01_09905</name>
</gene>
<sequence>MSRYRERYSASPPRRRDYYEADIRIDPEDGYGPYRPRRRDSSITRPQRAAKVQKLNNRTRFITQTRPNASHSYGALDDQYEVPLPSSRYELRREYKQRSPGERLMRRASPEKYVREIIADESDLDFDSGSEARSEASFVLDIPGQDAAMDENTDPLYSTSFGSQVQEKPRRSDQGSYTETVHKVLRSRWLGDGRASDAVAELTAGHGQISSLKTDSQFDMRWIHLESQCPSFDYFVDYVQKIPGLNEDLKQDTIALLEQSRNHELPIYTSEGPRGKHFESFLDQELVARAKKKDTEKRIQLLCLPYFSLASYSGYNLPKMSTLHPTQTLLQYSSASTTRKRELDQAVCKLSHTTKGHCFHIPKIWCLILDSELLLTCSHLPISEVVERDLIKIKPLPTLQSNAAEPVLSISDAGGRVWKLPAKDCKSWFVSGKSSQISLCATILYRWSAISRSRIFITAGAKTSYSPICLRANARIDTSDQVITSMGLLWSSGFWG</sequence>
<name>A0ABR4P4D8_9HELO</name>
<dbReference type="Proteomes" id="UP001629113">
    <property type="component" value="Unassembled WGS sequence"/>
</dbReference>
<proteinExistence type="predicted"/>
<keyword evidence="3" id="KW-1185">Reference proteome</keyword>
<comment type="caution">
    <text evidence="2">The sequence shown here is derived from an EMBL/GenBank/DDBJ whole genome shotgun (WGS) entry which is preliminary data.</text>
</comment>
<evidence type="ECO:0000256" key="1">
    <source>
        <dbReference type="SAM" id="MobiDB-lite"/>
    </source>
</evidence>
<protein>
    <submittedName>
        <fullName evidence="2">Mg2+ transporter</fullName>
    </submittedName>
</protein>
<reference evidence="2 3" key="1">
    <citation type="submission" date="2024-06" db="EMBL/GenBank/DDBJ databases">
        <title>Complete genome of Phlyctema vagabunda strain 19-DSS-EL-015.</title>
        <authorList>
            <person name="Fiorenzani C."/>
        </authorList>
    </citation>
    <scope>NUCLEOTIDE SEQUENCE [LARGE SCALE GENOMIC DNA]</scope>
    <source>
        <strain evidence="2 3">19-DSS-EL-015</strain>
    </source>
</reference>
<feature type="compositionally biased region" description="Basic and acidic residues" evidence="1">
    <location>
        <begin position="1"/>
        <end position="27"/>
    </location>
</feature>
<feature type="region of interest" description="Disordered" evidence="1">
    <location>
        <begin position="1"/>
        <end position="51"/>
    </location>
</feature>
<accession>A0ABR4P4D8</accession>
<feature type="region of interest" description="Disordered" evidence="1">
    <location>
        <begin position="150"/>
        <end position="178"/>
    </location>
</feature>
<evidence type="ECO:0000313" key="2">
    <source>
        <dbReference type="EMBL" id="KAL3418190.1"/>
    </source>
</evidence>
<dbReference type="EMBL" id="JBFCZG010000009">
    <property type="protein sequence ID" value="KAL3418190.1"/>
    <property type="molecule type" value="Genomic_DNA"/>
</dbReference>
<feature type="compositionally biased region" description="Polar residues" evidence="1">
    <location>
        <begin position="155"/>
        <end position="166"/>
    </location>
</feature>